<keyword evidence="7" id="KW-0496">Mitochondrion</keyword>
<organism evidence="12 13">
    <name type="scientific">Zonotrichia albicollis</name>
    <name type="common">White-throated sparrow</name>
    <name type="synonym">Fringilla albicollis</name>
    <dbReference type="NCBI Taxonomy" id="44394"/>
    <lineage>
        <taxon>Eukaryota</taxon>
        <taxon>Metazoa</taxon>
        <taxon>Chordata</taxon>
        <taxon>Craniata</taxon>
        <taxon>Vertebrata</taxon>
        <taxon>Euteleostomi</taxon>
        <taxon>Archelosauria</taxon>
        <taxon>Archosauria</taxon>
        <taxon>Dinosauria</taxon>
        <taxon>Saurischia</taxon>
        <taxon>Theropoda</taxon>
        <taxon>Coelurosauria</taxon>
        <taxon>Aves</taxon>
        <taxon>Neognathae</taxon>
        <taxon>Neoaves</taxon>
        <taxon>Telluraves</taxon>
        <taxon>Australaves</taxon>
        <taxon>Passeriformes</taxon>
        <taxon>Passerellidae</taxon>
        <taxon>Zonotrichia</taxon>
    </lineage>
</organism>
<protein>
    <recommendedName>
        <fullName evidence="14">ATP synthase membrane subunit f</fullName>
    </recommendedName>
</protein>
<dbReference type="KEGG" id="zab:102066048"/>
<dbReference type="GO" id="GO:0045259">
    <property type="term" value="C:proton-transporting ATP synthase complex"/>
    <property type="evidence" value="ECO:0007669"/>
    <property type="project" value="UniProtKB-KW"/>
</dbReference>
<dbReference type="PANTHER" id="PTHR16270">
    <property type="entry name" value="HYPOTHETICAL LOC287798"/>
    <property type="match status" value="1"/>
</dbReference>
<feature type="compositionally biased region" description="Low complexity" evidence="10">
    <location>
        <begin position="99"/>
        <end position="112"/>
    </location>
</feature>
<evidence type="ECO:0000256" key="1">
    <source>
        <dbReference type="ARBA" id="ARBA00004325"/>
    </source>
</evidence>
<reference evidence="12" key="1">
    <citation type="submission" date="2025-08" db="UniProtKB">
        <authorList>
            <consortium name="Ensembl"/>
        </authorList>
    </citation>
    <scope>IDENTIFICATION</scope>
</reference>
<evidence type="ECO:0000256" key="5">
    <source>
        <dbReference type="ARBA" id="ARBA00022781"/>
    </source>
</evidence>
<feature type="compositionally biased region" description="Basic and acidic residues" evidence="10">
    <location>
        <begin position="138"/>
        <end position="168"/>
    </location>
</feature>
<evidence type="ECO:0000256" key="3">
    <source>
        <dbReference type="ARBA" id="ARBA00022448"/>
    </source>
</evidence>
<evidence type="ECO:0000256" key="11">
    <source>
        <dbReference type="SAM" id="Phobius"/>
    </source>
</evidence>
<name>A0A8D2N037_ZONAL</name>
<evidence type="ECO:0000256" key="4">
    <source>
        <dbReference type="ARBA" id="ARBA00022547"/>
    </source>
</evidence>
<evidence type="ECO:0000313" key="12">
    <source>
        <dbReference type="Ensembl" id="ENSZALP00000014367.1"/>
    </source>
</evidence>
<feature type="region of interest" description="Disordered" evidence="10">
    <location>
        <begin position="31"/>
        <end position="250"/>
    </location>
</feature>
<dbReference type="Pfam" id="PF10206">
    <property type="entry name" value="WRW"/>
    <property type="match status" value="1"/>
</dbReference>
<dbReference type="PANTHER" id="PTHR16270:SF5">
    <property type="entry name" value="HYPOTHETICAL LOC287798"/>
    <property type="match status" value="1"/>
</dbReference>
<dbReference type="GeneID" id="102066048"/>
<dbReference type="AlphaFoldDB" id="A0A8D2N037"/>
<dbReference type="Proteomes" id="UP000694413">
    <property type="component" value="Unassembled WGS sequence"/>
</dbReference>
<dbReference type="GO" id="GO:0031966">
    <property type="term" value="C:mitochondrial membrane"/>
    <property type="evidence" value="ECO:0007669"/>
    <property type="project" value="UniProtKB-SubCell"/>
</dbReference>
<evidence type="ECO:0000256" key="9">
    <source>
        <dbReference type="ARBA" id="ARBA00023310"/>
    </source>
</evidence>
<evidence type="ECO:0000256" key="10">
    <source>
        <dbReference type="SAM" id="MobiDB-lite"/>
    </source>
</evidence>
<evidence type="ECO:0000256" key="7">
    <source>
        <dbReference type="ARBA" id="ARBA00023128"/>
    </source>
</evidence>
<keyword evidence="13" id="KW-1185">Reference proteome</keyword>
<evidence type="ECO:0000256" key="8">
    <source>
        <dbReference type="ARBA" id="ARBA00023136"/>
    </source>
</evidence>
<dbReference type="InterPro" id="IPR037694">
    <property type="entry name" value="MTNAP1"/>
</dbReference>
<dbReference type="Ensembl" id="ENSZALT00000019505.1">
    <property type="protein sequence ID" value="ENSZALP00000014367.1"/>
    <property type="gene ID" value="ENSZALG00000011922.1"/>
</dbReference>
<accession>A0A8D2N037</accession>
<keyword evidence="6" id="KW-0406">Ion transport</keyword>
<evidence type="ECO:0000256" key="2">
    <source>
        <dbReference type="ARBA" id="ARBA00005895"/>
    </source>
</evidence>
<keyword evidence="8 11" id="KW-0472">Membrane</keyword>
<comment type="subcellular location">
    <subcellularLocation>
        <location evidence="1">Mitochondrion membrane</location>
    </subcellularLocation>
</comment>
<dbReference type="OrthoDB" id="8921675at2759"/>
<keyword evidence="11" id="KW-0812">Transmembrane</keyword>
<reference evidence="12" key="2">
    <citation type="submission" date="2025-09" db="UniProtKB">
        <authorList>
            <consortium name="Ensembl"/>
        </authorList>
    </citation>
    <scope>IDENTIFICATION</scope>
</reference>
<dbReference type="CTD" id="55028"/>
<sequence length="503" mass="52117">MAAGAAGTELCPHCGRPFKRLRAHLPHCKAAPAAPAASPGPGPGSTARPVPSSARGSAARPSPASAPGAAPRSNPQPSATSGSAPEPSPAPHPRPAPGTGPACPGTDPAAPGSGPDAVQDVARSLDLHPEEVEGVPQRLREGVKVVIEKHRARVVREKEPRSRGERTEPGPAPRKSAPKSRSKEAPSQGAAGSGSSKGGKGGLKATKTLREPAESSDSPGDLVQKKGRDKSRAGAERVQMETGVGSEPPVCALHPRSLRLAPAEPIGAHGWGTAGNELGLPGLRGTAVPEPTVSTAPGLALQTQPVPSPGTAPGLALQTQPVPSPGTAPGLALQTQPVPRPGTAPGLALPLTLQTQPRPSPALPLTPQTQPLCLARGLEWFPELYPESGGLRMFPGNRFHEDVRITVETARGGLAQGQQGPLADRPLMEVRLGELHTWISTCSFSAQGLLGAVQRAWGSYCAKYIHVKQGGPAGISMLLAGYCLLSYGWNYQHFKRHRWRKYH</sequence>
<feature type="compositionally biased region" description="Low complexity" evidence="10">
    <location>
        <begin position="31"/>
        <end position="85"/>
    </location>
</feature>
<feature type="compositionally biased region" description="Gly residues" evidence="10">
    <location>
        <begin position="191"/>
        <end position="202"/>
    </location>
</feature>
<feature type="compositionally biased region" description="Basic and acidic residues" evidence="10">
    <location>
        <begin position="223"/>
        <end position="239"/>
    </location>
</feature>
<feature type="compositionally biased region" description="Pro residues" evidence="10">
    <location>
        <begin position="86"/>
        <end position="98"/>
    </location>
</feature>
<comment type="similarity">
    <text evidence="2">Belongs to the ATPase F chain family.</text>
</comment>
<keyword evidence="9" id="KW-0066">ATP synthesis</keyword>
<evidence type="ECO:0000313" key="13">
    <source>
        <dbReference type="Proteomes" id="UP000694413"/>
    </source>
</evidence>
<gene>
    <name evidence="12" type="primary">MTNAP1</name>
</gene>
<keyword evidence="3" id="KW-0813">Transport</keyword>
<proteinExistence type="inferred from homology"/>
<keyword evidence="5" id="KW-0375">Hydrogen ion transport</keyword>
<evidence type="ECO:0000256" key="6">
    <source>
        <dbReference type="ARBA" id="ARBA00023065"/>
    </source>
</evidence>
<dbReference type="InterPro" id="IPR019344">
    <property type="entry name" value="F1F0-ATPsyn_F_prd"/>
</dbReference>
<dbReference type="GO" id="GO:1902600">
    <property type="term" value="P:proton transmembrane transport"/>
    <property type="evidence" value="ECO:0007669"/>
    <property type="project" value="UniProtKB-KW"/>
</dbReference>
<keyword evidence="4" id="KW-0138">CF(0)</keyword>
<keyword evidence="11" id="KW-1133">Transmembrane helix</keyword>
<evidence type="ECO:0008006" key="14">
    <source>
        <dbReference type="Google" id="ProtNLM"/>
    </source>
</evidence>
<feature type="transmembrane region" description="Helical" evidence="11">
    <location>
        <begin position="473"/>
        <end position="491"/>
    </location>
</feature>
<dbReference type="GO" id="GO:0006754">
    <property type="term" value="P:ATP biosynthetic process"/>
    <property type="evidence" value="ECO:0007669"/>
    <property type="project" value="UniProtKB-KW"/>
</dbReference>